<feature type="domain" description="G-protein coupled receptors family 1 profile" evidence="8">
    <location>
        <begin position="1"/>
        <end position="229"/>
    </location>
</feature>
<evidence type="ECO:0000256" key="2">
    <source>
        <dbReference type="ARBA" id="ARBA00022475"/>
    </source>
</evidence>
<evidence type="ECO:0000313" key="9">
    <source>
        <dbReference type="EMBL" id="KAJ7328671.1"/>
    </source>
</evidence>
<evidence type="ECO:0000256" key="4">
    <source>
        <dbReference type="ARBA" id="ARBA00022989"/>
    </source>
</evidence>
<keyword evidence="2" id="KW-1003">Cell membrane</keyword>
<evidence type="ECO:0000256" key="6">
    <source>
        <dbReference type="ARBA" id="ARBA00023170"/>
    </source>
</evidence>
<gene>
    <name evidence="9" type="ORF">OS493_023946</name>
</gene>
<feature type="transmembrane region" description="Helical" evidence="7">
    <location>
        <begin position="113"/>
        <end position="131"/>
    </location>
</feature>
<accession>A0A9X0CE14</accession>
<dbReference type="Pfam" id="PF00001">
    <property type="entry name" value="7tm_1"/>
    <property type="match status" value="1"/>
</dbReference>
<dbReference type="SUPFAM" id="SSF81321">
    <property type="entry name" value="Family A G protein-coupled receptor-like"/>
    <property type="match status" value="1"/>
</dbReference>
<feature type="transmembrane region" description="Helical" evidence="7">
    <location>
        <begin position="71"/>
        <end position="93"/>
    </location>
</feature>
<keyword evidence="10" id="KW-1185">Reference proteome</keyword>
<dbReference type="PANTHER" id="PTHR24241:SF76">
    <property type="entry name" value="NEUROPEPTIDE SIFAMIDE RECEPTOR"/>
    <property type="match status" value="1"/>
</dbReference>
<keyword evidence="5 7" id="KW-0472">Membrane</keyword>
<evidence type="ECO:0000256" key="1">
    <source>
        <dbReference type="ARBA" id="ARBA00004651"/>
    </source>
</evidence>
<reference evidence="9" key="1">
    <citation type="submission" date="2023-01" db="EMBL/GenBank/DDBJ databases">
        <title>Genome assembly of the deep-sea coral Lophelia pertusa.</title>
        <authorList>
            <person name="Herrera S."/>
            <person name="Cordes E."/>
        </authorList>
    </citation>
    <scope>NUCLEOTIDE SEQUENCE</scope>
    <source>
        <strain evidence="9">USNM1676648</strain>
        <tissue evidence="9">Polyp</tissue>
    </source>
</reference>
<organism evidence="9 10">
    <name type="scientific">Desmophyllum pertusum</name>
    <dbReference type="NCBI Taxonomy" id="174260"/>
    <lineage>
        <taxon>Eukaryota</taxon>
        <taxon>Metazoa</taxon>
        <taxon>Cnidaria</taxon>
        <taxon>Anthozoa</taxon>
        <taxon>Hexacorallia</taxon>
        <taxon>Scleractinia</taxon>
        <taxon>Caryophylliina</taxon>
        <taxon>Caryophylliidae</taxon>
        <taxon>Desmophyllum</taxon>
    </lineage>
</organism>
<dbReference type="AlphaFoldDB" id="A0A9X0CE14"/>
<dbReference type="GO" id="GO:0032870">
    <property type="term" value="P:cellular response to hormone stimulus"/>
    <property type="evidence" value="ECO:0007669"/>
    <property type="project" value="TreeGrafter"/>
</dbReference>
<keyword evidence="4 7" id="KW-1133">Transmembrane helix</keyword>
<dbReference type="PANTHER" id="PTHR24241">
    <property type="entry name" value="NEUROPEPTIDE RECEPTOR-RELATED G-PROTEIN COUPLED RECEPTOR"/>
    <property type="match status" value="1"/>
</dbReference>
<name>A0A9X0CE14_9CNID</name>
<evidence type="ECO:0000313" key="10">
    <source>
        <dbReference type="Proteomes" id="UP001163046"/>
    </source>
</evidence>
<dbReference type="GO" id="GO:0005886">
    <property type="term" value="C:plasma membrane"/>
    <property type="evidence" value="ECO:0007669"/>
    <property type="project" value="UniProtKB-SubCell"/>
</dbReference>
<keyword evidence="6" id="KW-0675">Receptor</keyword>
<feature type="transmembrane region" description="Helical" evidence="7">
    <location>
        <begin position="169"/>
        <end position="192"/>
    </location>
</feature>
<comment type="caution">
    <text evidence="9">The sequence shown here is derived from an EMBL/GenBank/DDBJ whole genome shotgun (WGS) entry which is preliminary data.</text>
</comment>
<evidence type="ECO:0000256" key="5">
    <source>
        <dbReference type="ARBA" id="ARBA00023136"/>
    </source>
</evidence>
<dbReference type="InterPro" id="IPR000276">
    <property type="entry name" value="GPCR_Rhodpsn"/>
</dbReference>
<evidence type="ECO:0000256" key="7">
    <source>
        <dbReference type="SAM" id="Phobius"/>
    </source>
</evidence>
<dbReference type="PROSITE" id="PS50262">
    <property type="entry name" value="G_PROTEIN_RECEP_F1_2"/>
    <property type="match status" value="1"/>
</dbReference>
<dbReference type="GO" id="GO:0004930">
    <property type="term" value="F:G protein-coupled receptor activity"/>
    <property type="evidence" value="ECO:0007669"/>
    <property type="project" value="InterPro"/>
</dbReference>
<feature type="transmembrane region" description="Helical" evidence="7">
    <location>
        <begin position="212"/>
        <end position="232"/>
    </location>
</feature>
<dbReference type="Gene3D" id="1.20.1070.10">
    <property type="entry name" value="Rhodopsin 7-helix transmembrane proteins"/>
    <property type="match status" value="1"/>
</dbReference>
<dbReference type="Proteomes" id="UP001163046">
    <property type="component" value="Unassembled WGS sequence"/>
</dbReference>
<dbReference type="PRINTS" id="PR00237">
    <property type="entry name" value="GPCRRHODOPSN"/>
</dbReference>
<proteinExistence type="predicted"/>
<dbReference type="EMBL" id="MU827795">
    <property type="protein sequence ID" value="KAJ7328671.1"/>
    <property type="molecule type" value="Genomic_DNA"/>
</dbReference>
<dbReference type="CDD" id="cd00637">
    <property type="entry name" value="7tm_classA_rhodopsin-like"/>
    <property type="match status" value="1"/>
</dbReference>
<protein>
    <recommendedName>
        <fullName evidence="8">G-protein coupled receptors family 1 profile domain-containing protein</fullName>
    </recommendedName>
</protein>
<dbReference type="GO" id="GO:0042277">
    <property type="term" value="F:peptide binding"/>
    <property type="evidence" value="ECO:0007669"/>
    <property type="project" value="TreeGrafter"/>
</dbReference>
<evidence type="ECO:0000259" key="8">
    <source>
        <dbReference type="PROSITE" id="PS50262"/>
    </source>
</evidence>
<keyword evidence="3 7" id="KW-0812">Transmembrane</keyword>
<dbReference type="OrthoDB" id="9445642at2759"/>
<comment type="subcellular location">
    <subcellularLocation>
        <location evidence="1">Cell membrane</location>
        <topology evidence="1">Multi-pass membrane protein</topology>
    </subcellularLocation>
</comment>
<sequence length="296" mass="34679">MTGLVNIPLTIILLTKVISPPRSFILGFFLVVLHNLVAILVVYHLFAITAERYFSIVHPFRHRWQMTKKSSLKIVGVIWLVAIIIAFLPITWFRRFLLQNEILTVTLKIQTGHIIFCIVFVFLLPYVFIIYSQVVMFRKIRQGCIKYGAGVTRRDSAVSQKAKDMKRCLMIFALMAFFYAICWLPWFVISLFHSLWFPLSEEANTILLKFSHVFLIVRYLTSIVNPVLYTFLKRDFLEAFKTIVLRRKIQRESCLPTSLRQDLLLERYGVRSSVTRYEKVIINNNNDNIIEYITGV</sequence>
<feature type="transmembrane region" description="Helical" evidence="7">
    <location>
        <begin position="24"/>
        <end position="50"/>
    </location>
</feature>
<evidence type="ECO:0000256" key="3">
    <source>
        <dbReference type="ARBA" id="ARBA00022692"/>
    </source>
</evidence>
<dbReference type="InterPro" id="IPR017452">
    <property type="entry name" value="GPCR_Rhodpsn_7TM"/>
</dbReference>